<name>A0A9K3LT32_9STRA</name>
<organism evidence="1 2">
    <name type="scientific">Nitzschia inconspicua</name>
    <dbReference type="NCBI Taxonomy" id="303405"/>
    <lineage>
        <taxon>Eukaryota</taxon>
        <taxon>Sar</taxon>
        <taxon>Stramenopiles</taxon>
        <taxon>Ochrophyta</taxon>
        <taxon>Bacillariophyta</taxon>
        <taxon>Bacillariophyceae</taxon>
        <taxon>Bacillariophycidae</taxon>
        <taxon>Bacillariales</taxon>
        <taxon>Bacillariaceae</taxon>
        <taxon>Nitzschia</taxon>
    </lineage>
</organism>
<reference evidence="1" key="2">
    <citation type="submission" date="2021-04" db="EMBL/GenBank/DDBJ databases">
        <authorList>
            <person name="Podell S."/>
        </authorList>
    </citation>
    <scope>NUCLEOTIDE SEQUENCE</scope>
    <source>
        <strain evidence="1">Hildebrandi</strain>
    </source>
</reference>
<dbReference type="EMBL" id="JAGRRH010000006">
    <property type="protein sequence ID" value="KAG7368074.1"/>
    <property type="molecule type" value="Genomic_DNA"/>
</dbReference>
<evidence type="ECO:0000313" key="1">
    <source>
        <dbReference type="EMBL" id="KAG7368074.1"/>
    </source>
</evidence>
<gene>
    <name evidence="1" type="ORF">IV203_030817</name>
</gene>
<dbReference type="AlphaFoldDB" id="A0A9K3LT32"/>
<protein>
    <submittedName>
        <fullName evidence="1">Uncharacterized protein</fullName>
    </submittedName>
</protein>
<reference evidence="1" key="1">
    <citation type="journal article" date="2021" name="Sci. Rep.">
        <title>Diploid genomic architecture of Nitzschia inconspicua, an elite biomass production diatom.</title>
        <authorList>
            <person name="Oliver A."/>
            <person name="Podell S."/>
            <person name="Pinowska A."/>
            <person name="Traller J.C."/>
            <person name="Smith S.R."/>
            <person name="McClure R."/>
            <person name="Beliaev A."/>
            <person name="Bohutskyi P."/>
            <person name="Hill E.A."/>
            <person name="Rabines A."/>
            <person name="Zheng H."/>
            <person name="Allen L.Z."/>
            <person name="Kuo A."/>
            <person name="Grigoriev I.V."/>
            <person name="Allen A.E."/>
            <person name="Hazlebeck D."/>
            <person name="Allen E.E."/>
        </authorList>
    </citation>
    <scope>NUCLEOTIDE SEQUENCE</scope>
    <source>
        <strain evidence="1">Hildebrandi</strain>
    </source>
</reference>
<keyword evidence="2" id="KW-1185">Reference proteome</keyword>
<evidence type="ECO:0000313" key="2">
    <source>
        <dbReference type="Proteomes" id="UP000693970"/>
    </source>
</evidence>
<proteinExistence type="predicted"/>
<comment type="caution">
    <text evidence="1">The sequence shown here is derived from an EMBL/GenBank/DDBJ whole genome shotgun (WGS) entry which is preliminary data.</text>
</comment>
<dbReference type="Proteomes" id="UP000693970">
    <property type="component" value="Unassembled WGS sequence"/>
</dbReference>
<sequence length="206" mass="23273">MLNVIVAFFVETFMTQLNLVDVEDEILAGRCNPLSFDATELHKTDIVSTNCSVTGEALRFDVIQREGYDEIMESVANQNNDQSETFAKSLRDTMENLATMSATSDRTGHLICCRQSMSQFSTESFQRLVGEYLRHDKMQTVLLEMLEQMSDFDSRPISAWSFEYQGVAQQHSHPSDSTRFLFLRGMVLPNNPSIAVLTAEVISAYS</sequence>
<accession>A0A9K3LT32</accession>
<dbReference type="OrthoDB" id="43411at2759"/>